<dbReference type="InterPro" id="IPR037021">
    <property type="entry name" value="RnfH_sf"/>
</dbReference>
<dbReference type="SUPFAM" id="SSF54285">
    <property type="entry name" value="MoaD/ThiS"/>
    <property type="match status" value="1"/>
</dbReference>
<sequence>MQTLRVEVTYALPGQQWLLAVDVPEGTTLEQAIVLSGIHERVPGLEIDAARVGIFGKKAALDQVLNAGDRVEIYRPLQVDPKEVRRARARAQQEKESGTG</sequence>
<dbReference type="AlphaFoldDB" id="A0A5N0TDQ1"/>
<comment type="similarity">
    <text evidence="1 2">Belongs to the UPF0125 (RnfH) family.</text>
</comment>
<dbReference type="InterPro" id="IPR005346">
    <property type="entry name" value="RnfH"/>
</dbReference>
<proteinExistence type="inferred from homology"/>
<dbReference type="RefSeq" id="WP_150862782.1">
    <property type="nucleotide sequence ID" value="NZ_VYXP01000002.1"/>
</dbReference>
<comment type="caution">
    <text evidence="3">The sequence shown here is derived from an EMBL/GenBank/DDBJ whole genome shotgun (WGS) entry which is preliminary data.</text>
</comment>
<dbReference type="InterPro" id="IPR016155">
    <property type="entry name" value="Mopterin_synth/thiamin_S_b"/>
</dbReference>
<keyword evidence="4" id="KW-1185">Reference proteome</keyword>
<dbReference type="PANTHER" id="PTHR37483:SF1">
    <property type="entry name" value="UPF0125 PROTEIN RATB"/>
    <property type="match status" value="1"/>
</dbReference>
<evidence type="ECO:0000256" key="2">
    <source>
        <dbReference type="HAMAP-Rule" id="MF_00460"/>
    </source>
</evidence>
<dbReference type="HAMAP" id="MF_00460">
    <property type="entry name" value="UPF0125_RnfH"/>
    <property type="match status" value="1"/>
</dbReference>
<dbReference type="Proteomes" id="UP000325372">
    <property type="component" value="Unassembled WGS sequence"/>
</dbReference>
<dbReference type="NCBIfam" id="NF002490">
    <property type="entry name" value="PRK01777.1"/>
    <property type="match status" value="1"/>
</dbReference>
<dbReference type="PANTHER" id="PTHR37483">
    <property type="entry name" value="UPF0125 PROTEIN RATB"/>
    <property type="match status" value="1"/>
</dbReference>
<accession>A0A5N0TDQ1</accession>
<protein>
    <recommendedName>
        <fullName evidence="2">UPF0125 protein F3N42_02365</fullName>
    </recommendedName>
</protein>
<evidence type="ECO:0000256" key="1">
    <source>
        <dbReference type="ARBA" id="ARBA00010645"/>
    </source>
</evidence>
<dbReference type="EMBL" id="VYXP01000002">
    <property type="protein sequence ID" value="KAA9133223.1"/>
    <property type="molecule type" value="Genomic_DNA"/>
</dbReference>
<dbReference type="Pfam" id="PF03658">
    <property type="entry name" value="Ub-RnfH"/>
    <property type="match status" value="1"/>
</dbReference>
<dbReference type="Gene3D" id="3.10.20.280">
    <property type="entry name" value="RnfH-like"/>
    <property type="match status" value="1"/>
</dbReference>
<name>A0A5N0TDQ1_9GAMM</name>
<evidence type="ECO:0000313" key="4">
    <source>
        <dbReference type="Proteomes" id="UP000325372"/>
    </source>
</evidence>
<evidence type="ECO:0000313" key="3">
    <source>
        <dbReference type="EMBL" id="KAA9133223.1"/>
    </source>
</evidence>
<reference evidence="3 4" key="1">
    <citation type="submission" date="2019-09" db="EMBL/GenBank/DDBJ databases">
        <title>Wenzhouxiangella sp. Genome sequencing and assembly.</title>
        <authorList>
            <person name="Zhang R."/>
        </authorList>
    </citation>
    <scope>NUCLEOTIDE SEQUENCE [LARGE SCALE GENOMIC DNA]</scope>
    <source>
        <strain evidence="3 4">W260</strain>
    </source>
</reference>
<organism evidence="3 4">
    <name type="scientific">Marinihelvus fidelis</name>
    <dbReference type="NCBI Taxonomy" id="2613842"/>
    <lineage>
        <taxon>Bacteria</taxon>
        <taxon>Pseudomonadati</taxon>
        <taxon>Pseudomonadota</taxon>
        <taxon>Gammaproteobacteria</taxon>
        <taxon>Chromatiales</taxon>
        <taxon>Wenzhouxiangellaceae</taxon>
        <taxon>Marinihelvus</taxon>
    </lineage>
</organism>
<gene>
    <name evidence="3" type="ORF">F3N42_02365</name>
</gene>